<organism evidence="2 3">
    <name type="scientific">Caenorhabditis tropicalis</name>
    <dbReference type="NCBI Taxonomy" id="1561998"/>
    <lineage>
        <taxon>Eukaryota</taxon>
        <taxon>Metazoa</taxon>
        <taxon>Ecdysozoa</taxon>
        <taxon>Nematoda</taxon>
        <taxon>Chromadorea</taxon>
        <taxon>Rhabditida</taxon>
        <taxon>Rhabditina</taxon>
        <taxon>Rhabditomorpha</taxon>
        <taxon>Rhabditoidea</taxon>
        <taxon>Rhabditidae</taxon>
        <taxon>Peloderinae</taxon>
        <taxon>Caenorhabditis</taxon>
    </lineage>
</organism>
<dbReference type="Proteomes" id="UP000095282">
    <property type="component" value="Unplaced"/>
</dbReference>
<feature type="compositionally biased region" description="Low complexity" evidence="1">
    <location>
        <begin position="41"/>
        <end position="52"/>
    </location>
</feature>
<proteinExistence type="predicted"/>
<reference evidence="3" key="1">
    <citation type="submission" date="2016-11" db="UniProtKB">
        <authorList>
            <consortium name="WormBaseParasite"/>
        </authorList>
    </citation>
    <scope>IDENTIFICATION</scope>
</reference>
<name>A0A1I7UD29_9PELO</name>
<keyword evidence="2" id="KW-1185">Reference proteome</keyword>
<evidence type="ECO:0000313" key="2">
    <source>
        <dbReference type="Proteomes" id="UP000095282"/>
    </source>
</evidence>
<evidence type="ECO:0000313" key="3">
    <source>
        <dbReference type="WBParaSite" id="Csp11.Scaffold629.g8117.t2"/>
    </source>
</evidence>
<evidence type="ECO:0000256" key="1">
    <source>
        <dbReference type="SAM" id="MobiDB-lite"/>
    </source>
</evidence>
<dbReference type="AlphaFoldDB" id="A0A1I7UD29"/>
<feature type="region of interest" description="Disordered" evidence="1">
    <location>
        <begin position="110"/>
        <end position="129"/>
    </location>
</feature>
<sequence>MEASGNRVFDSMKSSEHQEPAPPTPPPTLQEPKKDPPPVVASALPAHLAPELPPKAVNLLAPSVFRSTEKSASTSSFRELFAYAAPASEGPWDSEDDDDSDILCATSSRRSVMSDDSFQKELEAAGYDK</sequence>
<feature type="region of interest" description="Disordered" evidence="1">
    <location>
        <begin position="1"/>
        <end position="52"/>
    </location>
</feature>
<feature type="compositionally biased region" description="Basic and acidic residues" evidence="1">
    <location>
        <begin position="117"/>
        <end position="129"/>
    </location>
</feature>
<accession>A0A1I7UD29</accession>
<protein>
    <submittedName>
        <fullName evidence="3">FH2 domain-containing protein</fullName>
    </submittedName>
</protein>
<feature type="compositionally biased region" description="Pro residues" evidence="1">
    <location>
        <begin position="20"/>
        <end position="29"/>
    </location>
</feature>
<dbReference type="WBParaSite" id="Csp11.Scaffold629.g8117.t2">
    <property type="protein sequence ID" value="Csp11.Scaffold629.g8117.t2"/>
    <property type="gene ID" value="Csp11.Scaffold629.g8117"/>
</dbReference>